<reference evidence="1 2" key="1">
    <citation type="submission" date="2019-08" db="EMBL/GenBank/DDBJ databases">
        <title>A chromosome-level genome assembly, high-density linkage maps, and genome scans reveal the genomic architecture of hybrid incompatibilities underlying speciation via character displacement in darters (Percidae: Etheostominae).</title>
        <authorList>
            <person name="Moran R.L."/>
            <person name="Catchen J.M."/>
            <person name="Fuller R.C."/>
        </authorList>
    </citation>
    <scope>NUCLEOTIDE SEQUENCE [LARGE SCALE GENOMIC DNA]</scope>
    <source>
        <strain evidence="1">EspeVRDwgs_2016</strain>
        <tissue evidence="1">Muscle</tissue>
    </source>
</reference>
<sequence>MPGASVPGILRRIFLQNCRMSLQDVSRSFSSTARSAFSWPACRNARRRPTSTAMQSKALWVDEDIQRPLMDAHLRVQRADLLIDIHTALNESGYEQQHQDAVVVSAMTKEGLGHEGALLRLPAGSSALCSPPAANTGRKNQDMSSDPTLLHAQCATAVYLQVSCELAVFLDGLLVIGYGLLRSFNVFLRLSDLRSAQIQHLPQLQLRLSGVLLQLIVHLIYSFLEGGDSTQGHTEADCGGLQTDDVPAAAQKLCVMTTPTCSLSSSMVFSAAVISSCSFSFWLLRESSSTFFFSICFCNFTCSCFSDDDRVSADLPDQGFLQSAILLFQLFHMVTGGSAIRTCEKPQKTQMSSSVSAVVPFSSISCLRISRSMVSSSTFSLSESTSSCKDSALSSAISLSRVAISIASAVSDISSIDSTCGEEEVSSTHALSGRTLTAWEWRVGMTGAARGVWAGVLGSLLLISPAEAEAEPDAAPFPPAGRLGCWINQGEGLVSSTHVTENLGNMDTVTGTSKLQDSDILLPRASDLLLLTGDASPLLTFLSSLLSHSPPLALLIVICQPSLCPAHALHHCAASSLSPYLFPSRPPNAFCFSTRFPLQTDREGRTKCSEGTSTAEVMK</sequence>
<protein>
    <submittedName>
        <fullName evidence="1">Uncharacterized protein</fullName>
    </submittedName>
</protein>
<dbReference type="AlphaFoldDB" id="A0A5J5CCP0"/>
<evidence type="ECO:0000313" key="1">
    <source>
        <dbReference type="EMBL" id="KAA8579248.1"/>
    </source>
</evidence>
<comment type="caution">
    <text evidence="1">The sequence shown here is derived from an EMBL/GenBank/DDBJ whole genome shotgun (WGS) entry which is preliminary data.</text>
</comment>
<keyword evidence="2" id="KW-1185">Reference proteome</keyword>
<proteinExistence type="predicted"/>
<accession>A0A5J5CCP0</accession>
<dbReference type="Proteomes" id="UP000327493">
    <property type="component" value="Unassembled WGS sequence"/>
</dbReference>
<name>A0A5J5CCP0_9PERO</name>
<dbReference type="EMBL" id="VOFY01000038">
    <property type="protein sequence ID" value="KAA8579248.1"/>
    <property type="molecule type" value="Genomic_DNA"/>
</dbReference>
<evidence type="ECO:0000313" key="2">
    <source>
        <dbReference type="Proteomes" id="UP000327493"/>
    </source>
</evidence>
<organism evidence="1 2">
    <name type="scientific">Etheostoma spectabile</name>
    <name type="common">orangethroat darter</name>
    <dbReference type="NCBI Taxonomy" id="54343"/>
    <lineage>
        <taxon>Eukaryota</taxon>
        <taxon>Metazoa</taxon>
        <taxon>Chordata</taxon>
        <taxon>Craniata</taxon>
        <taxon>Vertebrata</taxon>
        <taxon>Euteleostomi</taxon>
        <taxon>Actinopterygii</taxon>
        <taxon>Neopterygii</taxon>
        <taxon>Teleostei</taxon>
        <taxon>Neoteleostei</taxon>
        <taxon>Acanthomorphata</taxon>
        <taxon>Eupercaria</taxon>
        <taxon>Perciformes</taxon>
        <taxon>Percoidei</taxon>
        <taxon>Percidae</taxon>
        <taxon>Etheostomatinae</taxon>
        <taxon>Etheostoma</taxon>
    </lineage>
</organism>
<gene>
    <name evidence="1" type="ORF">FQN60_007189</name>
</gene>